<dbReference type="InterPro" id="IPR020846">
    <property type="entry name" value="MFS_dom"/>
</dbReference>
<keyword evidence="5 10" id="KW-1133">Transmembrane helix</keyword>
<dbReference type="VEuPathDB" id="FungiDB:CH63R_09572"/>
<reference evidence="15" key="4">
    <citation type="journal article" date="2017" name="BMC Genomics">
        <title>Gapless genome assembly of Colletotrichum higginsianum reveals chromosome structure and association of transposable elements with secondary metabolite gene clusters.</title>
        <authorList>
            <person name="Dallery J.-F."/>
            <person name="Lapalu N."/>
            <person name="Zampounis A."/>
            <person name="Pigne S."/>
            <person name="Luyten I."/>
            <person name="Amselem J."/>
            <person name="Wittenberg A.H.J."/>
            <person name="Zhou S."/>
            <person name="de Queiroz M.V."/>
            <person name="Robin G.P."/>
            <person name="Auger A."/>
            <person name="Hainaut M."/>
            <person name="Henrissat B."/>
            <person name="Kim K.-T."/>
            <person name="Lee Y.-H."/>
            <person name="Lespinet O."/>
            <person name="Schwartz D.C."/>
            <person name="Thon M.R."/>
            <person name="O'Connell R.J."/>
        </authorList>
    </citation>
    <scope>NUCLEOTIDE SEQUENCE [LARGE SCALE GENOMIC DNA]</scope>
    <source>
        <strain evidence="15">IMI 349063</strain>
    </source>
</reference>
<feature type="transmembrane region" description="Helical" evidence="10">
    <location>
        <begin position="479"/>
        <end position="500"/>
    </location>
</feature>
<dbReference type="Gene3D" id="1.20.1250.20">
    <property type="entry name" value="MFS general substrate transporter like domains"/>
    <property type="match status" value="1"/>
</dbReference>
<feature type="compositionally biased region" description="Polar residues" evidence="9">
    <location>
        <begin position="556"/>
        <end position="576"/>
    </location>
</feature>
<dbReference type="InterPro" id="IPR005829">
    <property type="entry name" value="Sugar_transporter_CS"/>
</dbReference>
<dbReference type="OrthoDB" id="8120565at2759"/>
<keyword evidence="7" id="KW-0325">Glycoprotein</keyword>
<evidence type="ECO:0000313" key="14">
    <source>
        <dbReference type="Proteomes" id="UP000007174"/>
    </source>
</evidence>
<dbReference type="PANTHER" id="PTHR48022">
    <property type="entry name" value="PLASTIDIC GLUCOSE TRANSPORTER 4"/>
    <property type="match status" value="1"/>
</dbReference>
<evidence type="ECO:0000256" key="2">
    <source>
        <dbReference type="ARBA" id="ARBA00010992"/>
    </source>
</evidence>
<evidence type="ECO:0000256" key="7">
    <source>
        <dbReference type="ARBA" id="ARBA00023180"/>
    </source>
</evidence>
<dbReference type="AlphaFoldDB" id="H1W031"/>
<dbReference type="PROSITE" id="PS00216">
    <property type="entry name" value="SUGAR_TRANSPORT_1"/>
    <property type="match status" value="1"/>
</dbReference>
<reference evidence="14" key="2">
    <citation type="journal article" date="2012" name="Nat. Genet.">
        <title>Lifestyle transitions in plant pathogenic Colletotrichum fungi deciphered by genome and transcriptome analyses.</title>
        <authorList>
            <person name="O'Connell R.J."/>
            <person name="Thon M.R."/>
            <person name="Hacquard S."/>
            <person name="Amyotte S.G."/>
            <person name="Kleemann J."/>
            <person name="Torres M.F."/>
            <person name="Damm U."/>
            <person name="Buiate E.A."/>
            <person name="Epstein L."/>
            <person name="Alkan N."/>
            <person name="Altmueller J."/>
            <person name="Alvarado-Balderrama L."/>
            <person name="Bauser C.A."/>
            <person name="Becker C."/>
            <person name="Birren B.W."/>
            <person name="Chen Z."/>
            <person name="Choi J."/>
            <person name="Crouch J.A."/>
            <person name="Duvick J.P."/>
            <person name="Farman M.A."/>
            <person name="Gan P."/>
            <person name="Heiman D."/>
            <person name="Henrissat B."/>
            <person name="Howard R.J."/>
            <person name="Kabbage M."/>
            <person name="Koch C."/>
            <person name="Kracher B."/>
            <person name="Kubo Y."/>
            <person name="Law A.D."/>
            <person name="Lebrun M.-H."/>
            <person name="Lee Y.-H."/>
            <person name="Miyara I."/>
            <person name="Moore N."/>
            <person name="Neumann U."/>
            <person name="Nordstroem K."/>
            <person name="Panaccione D.G."/>
            <person name="Panstruga R."/>
            <person name="Place M."/>
            <person name="Proctor R.H."/>
            <person name="Prusky D."/>
            <person name="Rech G."/>
            <person name="Reinhardt R."/>
            <person name="Rollins J.A."/>
            <person name="Rounsley S."/>
            <person name="Schardl C.L."/>
            <person name="Schwartz D.C."/>
            <person name="Shenoy N."/>
            <person name="Shirasu K."/>
            <person name="Sikhakolli U.R."/>
            <person name="Stueber K."/>
            <person name="Sukno S.A."/>
            <person name="Sweigard J.A."/>
            <person name="Takano Y."/>
            <person name="Takahara H."/>
            <person name="Trail F."/>
            <person name="van der Does H.C."/>
            <person name="Voll L.M."/>
            <person name="Will I."/>
            <person name="Young S."/>
            <person name="Zeng Q."/>
            <person name="Zhang J."/>
            <person name="Zhou S."/>
            <person name="Dickman M.B."/>
            <person name="Schulze-Lefert P."/>
            <person name="Ver Loren van Themaat E."/>
            <person name="Ma L.-J."/>
            <person name="Vaillancourt L.J."/>
        </authorList>
    </citation>
    <scope>NUCLEOTIDE SEQUENCE [LARGE SCALE GENOMIC DNA]</scope>
    <source>
        <strain evidence="14">IMI 349063</strain>
    </source>
</reference>
<evidence type="ECO:0000313" key="13">
    <source>
        <dbReference type="EMBL" id="OBR08051.1"/>
    </source>
</evidence>
<dbReference type="PRINTS" id="PR00171">
    <property type="entry name" value="SUGRTRNSPORT"/>
</dbReference>
<reference evidence="13" key="3">
    <citation type="submission" date="2016-02" db="EMBL/GenBank/DDBJ databases">
        <title>Resequencing and annotation of the Colletotrichum higginsianum genome.</title>
        <authorList>
            <person name="O'Connell R."/>
            <person name="Zambounis A."/>
            <person name="Thon M."/>
            <person name="Dallery J.-F."/>
        </authorList>
    </citation>
    <scope>NUCLEOTIDE SEQUENCE [LARGE SCALE GENOMIC DNA]</scope>
    <source>
        <strain evidence="13">IMI 349063</strain>
    </source>
</reference>
<dbReference type="EMBL" id="LTAN01000006">
    <property type="protein sequence ID" value="OBR08051.1"/>
    <property type="molecule type" value="Genomic_DNA"/>
</dbReference>
<gene>
    <name evidence="12" type="ORF">CH063_03713</name>
    <name evidence="13" type="ORF">CH63R_09572</name>
</gene>
<dbReference type="HOGENOM" id="CLU_001265_30_12_1"/>
<dbReference type="FunFam" id="1.20.1250.20:FF:000026">
    <property type="entry name" value="MFS quinate transporter QutD"/>
    <property type="match status" value="1"/>
</dbReference>
<dbReference type="NCBIfam" id="TIGR00879">
    <property type="entry name" value="SP"/>
    <property type="match status" value="1"/>
</dbReference>
<comment type="similarity">
    <text evidence="2 8">Belongs to the major facilitator superfamily. Sugar transporter (TC 2.A.1.1) family.</text>
</comment>
<dbReference type="Pfam" id="PF00083">
    <property type="entry name" value="Sugar_tr"/>
    <property type="match status" value="1"/>
</dbReference>
<feature type="region of interest" description="Disordered" evidence="9">
    <location>
        <begin position="550"/>
        <end position="576"/>
    </location>
</feature>
<evidence type="ECO:0000256" key="8">
    <source>
        <dbReference type="RuleBase" id="RU003346"/>
    </source>
</evidence>
<evidence type="ECO:0000256" key="6">
    <source>
        <dbReference type="ARBA" id="ARBA00023136"/>
    </source>
</evidence>
<dbReference type="RefSeq" id="XP_018156569.1">
    <property type="nucleotide sequence ID" value="XM_018304546.1"/>
</dbReference>
<dbReference type="InterPro" id="IPR050360">
    <property type="entry name" value="MFS_Sugar_Transporters"/>
</dbReference>
<evidence type="ECO:0000256" key="1">
    <source>
        <dbReference type="ARBA" id="ARBA00004141"/>
    </source>
</evidence>
<dbReference type="PANTHER" id="PTHR48022:SF67">
    <property type="entry name" value="QUINATE TRANSPORTER, PUTATIVE (AFU_ORTHOLOGUE AFUA_4G14670)-RELATED"/>
    <property type="match status" value="1"/>
</dbReference>
<feature type="transmembrane region" description="Helical" evidence="10">
    <location>
        <begin position="379"/>
        <end position="399"/>
    </location>
</feature>
<evidence type="ECO:0000313" key="12">
    <source>
        <dbReference type="EMBL" id="CCF45843.1"/>
    </source>
</evidence>
<dbReference type="KEGG" id="chig:CH63R_09572"/>
<keyword evidence="4 10" id="KW-0812">Transmembrane</keyword>
<dbReference type="PROSITE" id="PS00217">
    <property type="entry name" value="SUGAR_TRANSPORT_2"/>
    <property type="match status" value="1"/>
</dbReference>
<dbReference type="EMBL" id="CACQ02008101">
    <property type="protein sequence ID" value="CCF45843.1"/>
    <property type="molecule type" value="Genomic_DNA"/>
</dbReference>
<keyword evidence="15" id="KW-1185">Reference proteome</keyword>
<keyword evidence="3 8" id="KW-0813">Transport</keyword>
<feature type="transmembrane region" description="Helical" evidence="10">
    <location>
        <begin position="207"/>
        <end position="228"/>
    </location>
</feature>
<feature type="transmembrane region" description="Helical" evidence="10">
    <location>
        <begin position="167"/>
        <end position="187"/>
    </location>
</feature>
<feature type="transmembrane region" description="Helical" evidence="10">
    <location>
        <begin position="36"/>
        <end position="53"/>
    </location>
</feature>
<dbReference type="InterPro" id="IPR005828">
    <property type="entry name" value="MFS_sugar_transport-like"/>
</dbReference>
<dbReference type="PROSITE" id="PS50850">
    <property type="entry name" value="MFS"/>
    <property type="match status" value="1"/>
</dbReference>
<evidence type="ECO:0000313" key="15">
    <source>
        <dbReference type="Proteomes" id="UP000092177"/>
    </source>
</evidence>
<protein>
    <submittedName>
        <fullName evidence="12">Quinate permease</fullName>
    </submittedName>
</protein>
<comment type="subcellular location">
    <subcellularLocation>
        <location evidence="1">Membrane</location>
        <topology evidence="1">Multi-pass membrane protein</topology>
    </subcellularLocation>
</comment>
<dbReference type="GO" id="GO:0005351">
    <property type="term" value="F:carbohydrate:proton symporter activity"/>
    <property type="evidence" value="ECO:0007669"/>
    <property type="project" value="TreeGrafter"/>
</dbReference>
<dbReference type="InterPro" id="IPR036259">
    <property type="entry name" value="MFS_trans_sf"/>
</dbReference>
<dbReference type="GeneID" id="28868653"/>
<accession>H1W031</accession>
<feature type="transmembrane region" description="Helical" evidence="10">
    <location>
        <begin position="411"/>
        <end position="432"/>
    </location>
</feature>
<name>H1W031_COLHI</name>
<proteinExistence type="inferred from homology"/>
<evidence type="ECO:0000256" key="3">
    <source>
        <dbReference type="ARBA" id="ARBA00022448"/>
    </source>
</evidence>
<feature type="domain" description="Major facilitator superfamily (MFS) profile" evidence="11">
    <location>
        <begin position="39"/>
        <end position="504"/>
    </location>
</feature>
<evidence type="ECO:0000256" key="4">
    <source>
        <dbReference type="ARBA" id="ARBA00022692"/>
    </source>
</evidence>
<feature type="transmembrane region" description="Helical" evidence="10">
    <location>
        <begin position="111"/>
        <end position="129"/>
    </location>
</feature>
<evidence type="ECO:0000259" key="11">
    <source>
        <dbReference type="PROSITE" id="PS50850"/>
    </source>
</evidence>
<dbReference type="SUPFAM" id="SSF103473">
    <property type="entry name" value="MFS general substrate transporter"/>
    <property type="match status" value="1"/>
</dbReference>
<evidence type="ECO:0000256" key="10">
    <source>
        <dbReference type="SAM" id="Phobius"/>
    </source>
</evidence>
<organism evidence="12 14">
    <name type="scientific">Colletotrichum higginsianum (strain IMI 349063)</name>
    <name type="common">Crucifer anthracnose fungus</name>
    <dbReference type="NCBI Taxonomy" id="759273"/>
    <lineage>
        <taxon>Eukaryota</taxon>
        <taxon>Fungi</taxon>
        <taxon>Dikarya</taxon>
        <taxon>Ascomycota</taxon>
        <taxon>Pezizomycotina</taxon>
        <taxon>Sordariomycetes</taxon>
        <taxon>Hypocreomycetidae</taxon>
        <taxon>Glomerellales</taxon>
        <taxon>Glomerellaceae</taxon>
        <taxon>Colletotrichum</taxon>
        <taxon>Colletotrichum destructivum species complex</taxon>
    </lineage>
</organism>
<dbReference type="eggNOG" id="KOG0254">
    <property type="taxonomic scope" value="Eukaryota"/>
</dbReference>
<dbReference type="Proteomes" id="UP000092177">
    <property type="component" value="Chromosome 6"/>
</dbReference>
<feature type="transmembrane region" description="Helical" evidence="10">
    <location>
        <begin position="135"/>
        <end position="155"/>
    </location>
</feature>
<feature type="transmembrane region" description="Helical" evidence="10">
    <location>
        <begin position="313"/>
        <end position="335"/>
    </location>
</feature>
<evidence type="ECO:0000256" key="9">
    <source>
        <dbReference type="SAM" id="MobiDB-lite"/>
    </source>
</evidence>
<evidence type="ECO:0000256" key="5">
    <source>
        <dbReference type="ARBA" id="ARBA00022989"/>
    </source>
</evidence>
<feature type="transmembrane region" description="Helical" evidence="10">
    <location>
        <begin position="453"/>
        <end position="473"/>
    </location>
</feature>
<reference evidence="12" key="1">
    <citation type="submission" date="2011-12" db="EMBL/GenBank/DDBJ databases">
        <title>The genome sequence of Colletotrichum higginsianum IMI 34906.</title>
        <authorList>
            <person name="Ma L.-J."/>
            <person name="O'Connell R."/>
            <person name="van Themaat E.V.L."/>
            <person name="Stueber K."/>
            <person name="Young S.K."/>
            <person name="Zeng Q."/>
            <person name="Gargeya S."/>
            <person name="Fitzgerald M."/>
            <person name="Haas B."/>
            <person name="Abouelleil A."/>
            <person name="Alvarado L."/>
            <person name="Arachchi H.M."/>
            <person name="Berlin A."/>
            <person name="Chapman S.B."/>
            <person name="Gearin G."/>
            <person name="Goldberg J."/>
            <person name="Griggs A."/>
            <person name="Gujja S."/>
            <person name="Hansen M."/>
            <person name="Heiman D."/>
            <person name="Howarth C."/>
            <person name="Larimer J."/>
            <person name="Lui A."/>
            <person name="MacDonald P.J.P."/>
            <person name="McCowen C."/>
            <person name="Montmayeur A."/>
            <person name="Murphy C."/>
            <person name="Neiman D."/>
            <person name="Pearson M."/>
            <person name="Priest M."/>
            <person name="Roberts A."/>
            <person name="Saif S."/>
            <person name="Shea T."/>
            <person name="Sisk P."/>
            <person name="Stolte C."/>
            <person name="Sykes S."/>
            <person name="Wortman J."/>
            <person name="Nusbaum C."/>
            <person name="Birren B."/>
        </authorList>
    </citation>
    <scope>NUCLEOTIDE SEQUENCE</scope>
    <source>
        <strain evidence="12">IMI 349063</strain>
    </source>
</reference>
<dbReference type="GO" id="GO:0016020">
    <property type="term" value="C:membrane"/>
    <property type="evidence" value="ECO:0007669"/>
    <property type="project" value="UniProtKB-SubCell"/>
</dbReference>
<feature type="transmembrane region" description="Helical" evidence="10">
    <location>
        <begin position="350"/>
        <end position="372"/>
    </location>
</feature>
<keyword evidence="6 10" id="KW-0472">Membrane</keyword>
<dbReference type="InterPro" id="IPR003663">
    <property type="entry name" value="Sugar/inositol_transpt"/>
</dbReference>
<dbReference type="STRING" id="759273.H1W031"/>
<sequence length="576" mass="63139">MAPRGETAVIGAAALARAQAGNQTGGLHALWANMKILYIALFASFGGLLYGYQQGVLGQALVMHSFGRAFPAIYDDPAAQGWLTSVLQLGGWLGAVSSGVFCEVFSRKRTIFFGSIWVVLGSYLTAGAPTSGFLYAGRFFTGVGVGTLSAVGPLYNAELAPPEIRGLLVSMQQLATTVGILCAYWVAYGTNYIGGTGDGQSDWAWRTPLIIQGIPAIVLAFGVWLLPYSPRWLVSQNRTEDALIALSRLRGAPVDDKLIQIEYLDIQSECLFEIRMFEKRFPKLSEKWLKNKWFRQLAQYGQIFQTKDSFKRVAIASLVMFFQQFSGIDSIIYYAPKIFKSLGLTSSTSSLLATGITGVINVLTTIPAVLVIDKVGRKTLLMFGSTGMFCTLIIVGVIASQFQDDWTSHAAGGWVCVVMIWLYIVNFAYSWGPVSWTLIAEIFPLSIRAKGTSIGASANWMCNFVIALVTPSMLHSISWGLYIFFAAWLALGVVFVWFFVPETKGKTLEQMDQVFGSKTSAEDLEVLAAIQEEVGLLAAMESIFDRNGTKERENTHISNQKETCERAQTQHVDSVV</sequence>
<dbReference type="Proteomes" id="UP000007174">
    <property type="component" value="Unassembled WGS sequence"/>
</dbReference>